<evidence type="ECO:0000313" key="2">
    <source>
        <dbReference type="Proteomes" id="UP000193006"/>
    </source>
</evidence>
<proteinExistence type="predicted"/>
<dbReference type="Proteomes" id="UP000193006">
    <property type="component" value="Chromosome"/>
</dbReference>
<name>A0A1X9M805_9BACI</name>
<accession>A0A1X9M805</accession>
<dbReference type="AlphaFoldDB" id="A0A1X9M805"/>
<dbReference type="STRING" id="199441.BkAM31D_06610"/>
<organism evidence="1 2">
    <name type="scientific">Halalkalibacter krulwichiae</name>
    <dbReference type="NCBI Taxonomy" id="199441"/>
    <lineage>
        <taxon>Bacteria</taxon>
        <taxon>Bacillati</taxon>
        <taxon>Bacillota</taxon>
        <taxon>Bacilli</taxon>
        <taxon>Bacillales</taxon>
        <taxon>Bacillaceae</taxon>
        <taxon>Halalkalibacter</taxon>
    </lineage>
</organism>
<gene>
    <name evidence="1" type="ORF">BkAM31D_06610</name>
</gene>
<keyword evidence="2" id="KW-1185">Reference proteome</keyword>
<dbReference type="EMBL" id="CP020814">
    <property type="protein sequence ID" value="ARK29558.1"/>
    <property type="molecule type" value="Genomic_DNA"/>
</dbReference>
<sequence length="233" mass="26888">MKCFYTKVGVTLCKYKYPDYWKLKVQEGDGWFSSINQIYKPNDLIFIGQIINRQSGQNESIRLLFPDIKAVTGFVQYVYLPTVFIGFLKIDGIDPKMIMVGDESFASVIEALPIREEFDQEVVLKIKKMLSILEASWDSNEAEMSKKLEQVLRILESLTNEHVITAFNVLKSPTRLASWLVTEYESEPVLGIDSLEKEVKMKVDEFIELSKEAESKPFQSKRFFNSLDNVMIL</sequence>
<protein>
    <submittedName>
        <fullName evidence="1">Uncharacterized protein</fullName>
    </submittedName>
</protein>
<dbReference type="RefSeq" id="WP_157076805.1">
    <property type="nucleotide sequence ID" value="NZ_CP020814.1"/>
</dbReference>
<dbReference type="KEGG" id="bkw:BkAM31D_06610"/>
<evidence type="ECO:0000313" key="1">
    <source>
        <dbReference type="EMBL" id="ARK29558.1"/>
    </source>
</evidence>
<reference evidence="1 2" key="1">
    <citation type="submission" date="2017-04" db="EMBL/GenBank/DDBJ databases">
        <title>Bacillus krulwichiae AM31D Genome sequencing and assembly.</title>
        <authorList>
            <person name="Krulwich T.A."/>
            <person name="Anastor L."/>
            <person name="Ehrlich R."/>
            <person name="Ehrlich G.D."/>
            <person name="Janto B."/>
        </authorList>
    </citation>
    <scope>NUCLEOTIDE SEQUENCE [LARGE SCALE GENOMIC DNA]</scope>
    <source>
        <strain evidence="1 2">AM31D</strain>
    </source>
</reference>